<dbReference type="InterPro" id="IPR013785">
    <property type="entry name" value="Aldolase_TIM"/>
</dbReference>
<comment type="caution">
    <text evidence="3">The sequence shown here is derived from an EMBL/GenBank/DDBJ whole genome shotgun (WGS) entry which is preliminary data.</text>
</comment>
<dbReference type="InterPro" id="IPR017853">
    <property type="entry name" value="GH"/>
</dbReference>
<name>A0A5C8ZFE8_9ACTN</name>
<dbReference type="EMBL" id="VKAC01000004">
    <property type="protein sequence ID" value="TXR56582.1"/>
    <property type="molecule type" value="Genomic_DNA"/>
</dbReference>
<keyword evidence="1" id="KW-0378">Hydrolase</keyword>
<evidence type="ECO:0000256" key="1">
    <source>
        <dbReference type="ARBA" id="ARBA00022801"/>
    </source>
</evidence>
<evidence type="ECO:0000256" key="2">
    <source>
        <dbReference type="ARBA" id="ARBA00023295"/>
    </source>
</evidence>
<dbReference type="GO" id="GO:0016052">
    <property type="term" value="P:carbohydrate catabolic process"/>
    <property type="evidence" value="ECO:0007669"/>
    <property type="project" value="InterPro"/>
</dbReference>
<keyword evidence="2" id="KW-0326">Glycosidase</keyword>
<dbReference type="OrthoDB" id="9758822at2"/>
<proteinExistence type="predicted"/>
<dbReference type="SUPFAM" id="SSF51445">
    <property type="entry name" value="(Trans)glycosidases"/>
    <property type="match status" value="1"/>
</dbReference>
<dbReference type="InterPro" id="IPR050985">
    <property type="entry name" value="Alpha-glycosidase_related"/>
</dbReference>
<dbReference type="Pfam" id="PF02065">
    <property type="entry name" value="Melibiase"/>
    <property type="match status" value="1"/>
</dbReference>
<keyword evidence="4" id="KW-1185">Reference proteome</keyword>
<dbReference type="GO" id="GO:0004557">
    <property type="term" value="F:alpha-galactosidase activity"/>
    <property type="evidence" value="ECO:0007669"/>
    <property type="project" value="InterPro"/>
</dbReference>
<sequence>MASTVTGSSSERVAQSSASAVLRASTDSSSAPLTWAAGDLTLTVGTDADGVARIARLDLGGTAVAHPEAPLPPAEVGLVGLGRSWSARRYADSATTPSLLLAGSETLDGACALALDSLHRPTGLAVRTVFEALPGARAVRSRTTLTNTGEDAVEVAWVTSLVLAGLLPGAPLERLRLHWADNDWLAENRWTSAGVREVLPDLHRAVHQHDPRGAFERGSHGNWSTDGSLPVGVLHDPVTDLALAWQVESSGGWHWQVGERADGAYLSALGPTDAQHQWSTELAPGESFTTVPVTLAVSAGGVTGAFAELTAARRATRRPHPDTAGLPVIFNDYMNTLMGDPTTAKLLPLVAAAAEAGAEVFCIDAGWYGGVGEDWWDGVGAWEPAADRFPGGVDEVLDAIRAAGMVPGLWLEPEVIGVRSPLADQLPEAAFFSRRGRRLVEHGRYQLDLRHPAARAHLDGVVDRLVLEHGVGYFKLDHNIDIGSGTDREATSPGEGLLGHQRAHLAWLDGVLDRHPTLVLESCASGGMRVDHAVMSRAQVQSTSDQQDLRRYPPIAAAAATSVLPEQAASWAYPQPGHTDDEIAFTLVAPLLGRVHLSGHLDHMDAHQKALVAEAVTAYKAHRASIPASTAFWPLGLPGWEDGWVAHGLHDAARGSALLAVWRRDDDDATAELALPGGLDPASASVVFPRSSDASTAQAPGGALAVTLPTRWTAVLLHVQARPR</sequence>
<evidence type="ECO:0000313" key="3">
    <source>
        <dbReference type="EMBL" id="TXR56582.1"/>
    </source>
</evidence>
<accession>A0A5C8ZFE8</accession>
<dbReference type="Gene3D" id="3.20.20.70">
    <property type="entry name" value="Aldolase class I"/>
    <property type="match status" value="1"/>
</dbReference>
<gene>
    <name evidence="3" type="ORF">FMM08_07275</name>
</gene>
<dbReference type="CDD" id="cd14791">
    <property type="entry name" value="GH36"/>
    <property type="match status" value="1"/>
</dbReference>
<evidence type="ECO:0000313" key="4">
    <source>
        <dbReference type="Proteomes" id="UP000321234"/>
    </source>
</evidence>
<dbReference type="InterPro" id="IPR038417">
    <property type="entry name" value="Alpga-gal_N_sf"/>
</dbReference>
<dbReference type="RefSeq" id="WP_147925711.1">
    <property type="nucleotide sequence ID" value="NZ_VKAC01000004.1"/>
</dbReference>
<dbReference type="PANTHER" id="PTHR43053:SF3">
    <property type="entry name" value="ALPHA-GALACTOSIDASE C-RELATED"/>
    <property type="match status" value="1"/>
</dbReference>
<dbReference type="PANTHER" id="PTHR43053">
    <property type="entry name" value="GLYCOSIDASE FAMILY 31"/>
    <property type="match status" value="1"/>
</dbReference>
<organism evidence="3 4">
    <name type="scientific">Quadrisphaera setariae</name>
    <dbReference type="NCBI Taxonomy" id="2593304"/>
    <lineage>
        <taxon>Bacteria</taxon>
        <taxon>Bacillati</taxon>
        <taxon>Actinomycetota</taxon>
        <taxon>Actinomycetes</taxon>
        <taxon>Kineosporiales</taxon>
        <taxon>Kineosporiaceae</taxon>
        <taxon>Quadrisphaera</taxon>
    </lineage>
</organism>
<dbReference type="Proteomes" id="UP000321234">
    <property type="component" value="Unassembled WGS sequence"/>
</dbReference>
<reference evidence="3 4" key="1">
    <citation type="submission" date="2019-07" db="EMBL/GenBank/DDBJ databases">
        <title>Quadrisphaera sp. strain DD2A genome sequencing and assembly.</title>
        <authorList>
            <person name="Kim I."/>
        </authorList>
    </citation>
    <scope>NUCLEOTIDE SEQUENCE [LARGE SCALE GENOMIC DNA]</scope>
    <source>
        <strain evidence="3 4">DD2A</strain>
    </source>
</reference>
<dbReference type="InterPro" id="IPR002252">
    <property type="entry name" value="Glyco_hydro_36"/>
</dbReference>
<dbReference type="AlphaFoldDB" id="A0A5C8ZFE8"/>
<protein>
    <submittedName>
        <fullName evidence="3">Alpha-galactosidase</fullName>
    </submittedName>
</protein>
<dbReference type="Gene3D" id="2.70.98.60">
    <property type="entry name" value="alpha-galactosidase from lactobacil brevis"/>
    <property type="match status" value="1"/>
</dbReference>